<proteinExistence type="inferred from homology"/>
<dbReference type="NCBIfam" id="TIGR00040">
    <property type="entry name" value="yfcE"/>
    <property type="match status" value="1"/>
</dbReference>
<feature type="domain" description="Calcineurin-like phosphoesterase" evidence="3">
    <location>
        <begin position="1"/>
        <end position="140"/>
    </location>
</feature>
<comment type="similarity">
    <text evidence="1 2">Belongs to the metallophosphoesterase superfamily. YfcE family.</text>
</comment>
<dbReference type="Proteomes" id="UP001158058">
    <property type="component" value="Unassembled WGS sequence"/>
</dbReference>
<dbReference type="EMBL" id="JAODZF010000004">
    <property type="protein sequence ID" value="MDH0142252.1"/>
    <property type="molecule type" value="Genomic_DNA"/>
</dbReference>
<dbReference type="InterPro" id="IPR024654">
    <property type="entry name" value="Calcineurin-like_PHP_lpxH"/>
</dbReference>
<protein>
    <recommendedName>
        <fullName evidence="2">Phosphoesterase</fullName>
        <ecNumber evidence="2">3.1.4.-</ecNumber>
    </recommendedName>
</protein>
<dbReference type="PANTHER" id="PTHR11124">
    <property type="entry name" value="VACUOLAR SORTING PROTEIN VPS29"/>
    <property type="match status" value="1"/>
</dbReference>
<keyword evidence="2" id="KW-0479">Metal-binding</keyword>
<dbReference type="EC" id="3.1.4.-" evidence="2"/>
<dbReference type="Pfam" id="PF12850">
    <property type="entry name" value="Metallophos_2"/>
    <property type="match status" value="1"/>
</dbReference>
<dbReference type="InterPro" id="IPR029052">
    <property type="entry name" value="Metallo-depent_PP-like"/>
</dbReference>
<gene>
    <name evidence="4" type="ORF">N7380_07985</name>
</gene>
<dbReference type="Gene3D" id="3.60.21.10">
    <property type="match status" value="1"/>
</dbReference>
<evidence type="ECO:0000256" key="1">
    <source>
        <dbReference type="ARBA" id="ARBA00008950"/>
    </source>
</evidence>
<evidence type="ECO:0000313" key="4">
    <source>
        <dbReference type="EMBL" id="MDH0142252.1"/>
    </source>
</evidence>
<comment type="cofactor">
    <cofactor evidence="2">
        <name>a divalent metal cation</name>
        <dbReference type="ChEBI" id="CHEBI:60240"/>
    </cofactor>
</comment>
<reference evidence="4" key="1">
    <citation type="submission" date="2022-09" db="EMBL/GenBank/DDBJ databases">
        <title>Intensive care unit water sources are persistently colonized with multi-drug resistant bacteria and are the site of extensive horizontal gene transfer of antibiotic resistance genes.</title>
        <authorList>
            <person name="Diorio-Toth L."/>
        </authorList>
    </citation>
    <scope>NUCLEOTIDE SEQUENCE</scope>
    <source>
        <strain evidence="4">GD04146</strain>
    </source>
</reference>
<dbReference type="GO" id="GO:0046872">
    <property type="term" value="F:metal ion binding"/>
    <property type="evidence" value="ECO:0007669"/>
    <property type="project" value="UniProtKB-KW"/>
</dbReference>
<dbReference type="RefSeq" id="WP_280000882.1">
    <property type="nucleotide sequence ID" value="NZ_JAODZF010000004.1"/>
</dbReference>
<accession>A0AB73HWR7</accession>
<dbReference type="GO" id="GO:0016787">
    <property type="term" value="F:hydrolase activity"/>
    <property type="evidence" value="ECO:0007669"/>
    <property type="project" value="UniProtKB-UniRule"/>
</dbReference>
<dbReference type="AlphaFoldDB" id="A0AB73HWR7"/>
<evidence type="ECO:0000313" key="5">
    <source>
        <dbReference type="Proteomes" id="UP001158058"/>
    </source>
</evidence>
<organism evidence="4 5">
    <name type="scientific">Aquipseudomonas alcaligenes</name>
    <name type="common">Pseudomonas alcaligenes</name>
    <dbReference type="NCBI Taxonomy" id="43263"/>
    <lineage>
        <taxon>Bacteria</taxon>
        <taxon>Pseudomonadati</taxon>
        <taxon>Pseudomonadota</taxon>
        <taxon>Gammaproteobacteria</taxon>
        <taxon>Pseudomonadales</taxon>
        <taxon>Pseudomonadaceae</taxon>
        <taxon>Aquipseudomonas</taxon>
    </lineage>
</organism>
<evidence type="ECO:0000259" key="3">
    <source>
        <dbReference type="Pfam" id="PF12850"/>
    </source>
</evidence>
<comment type="caution">
    <text evidence="4">The sequence shown here is derived from an EMBL/GenBank/DDBJ whole genome shotgun (WGS) entry which is preliminary data.</text>
</comment>
<dbReference type="InterPro" id="IPR000979">
    <property type="entry name" value="Phosphodiesterase_MJ0936/Vps29"/>
</dbReference>
<sequence>MKIGLISDTHGLLRTEALAALADCDHLLHAGDIGKPEILDALCKITPLTAVRGNNDEGLAWASALPERIELLLGGVGIYLTHQAADVPAHLPDSVRVVVTGHSHKPLIEERDGRLWINPGSAGPRRFKLPISVALLHLENGAVRAELVELQLTPT</sequence>
<evidence type="ECO:0000256" key="2">
    <source>
        <dbReference type="RuleBase" id="RU362039"/>
    </source>
</evidence>
<name>A0AB73HWR7_AQUAC</name>
<dbReference type="SUPFAM" id="SSF56300">
    <property type="entry name" value="Metallo-dependent phosphatases"/>
    <property type="match status" value="1"/>
</dbReference>